<evidence type="ECO:0000259" key="8">
    <source>
        <dbReference type="PROSITE" id="PS51263"/>
    </source>
</evidence>
<evidence type="ECO:0000313" key="9">
    <source>
        <dbReference type="EMBL" id="GAA52003.1"/>
    </source>
</evidence>
<comment type="similarity">
    <text evidence="2">Belongs to the actin-binding proteins ADF family. Twinfilin subfamily.</text>
</comment>
<dbReference type="InterPro" id="IPR028458">
    <property type="entry name" value="Twinfilin"/>
</dbReference>
<accession>G7YGC0</accession>
<keyword evidence="9" id="KW-0418">Kinase</keyword>
<keyword evidence="6" id="KW-0206">Cytoskeleton</keyword>
<keyword evidence="4" id="KW-0677">Repeat</keyword>
<dbReference type="GO" id="GO:0010976">
    <property type="term" value="P:positive regulation of neuron projection development"/>
    <property type="evidence" value="ECO:0007669"/>
    <property type="project" value="TreeGrafter"/>
</dbReference>
<dbReference type="SMART" id="SM00102">
    <property type="entry name" value="ADF"/>
    <property type="match status" value="1"/>
</dbReference>
<reference evidence="9" key="1">
    <citation type="journal article" date="2011" name="Genome Biol.">
        <title>The draft genome of the carcinogenic human liver fluke Clonorchis sinensis.</title>
        <authorList>
            <person name="Wang X."/>
            <person name="Chen W."/>
            <person name="Huang Y."/>
            <person name="Sun J."/>
            <person name="Men J."/>
            <person name="Liu H."/>
            <person name="Luo F."/>
            <person name="Guo L."/>
            <person name="Lv X."/>
            <person name="Deng C."/>
            <person name="Zhou C."/>
            <person name="Fan Y."/>
            <person name="Li X."/>
            <person name="Huang L."/>
            <person name="Hu Y."/>
            <person name="Liang C."/>
            <person name="Hu X."/>
            <person name="Xu J."/>
            <person name="Yu X."/>
        </authorList>
    </citation>
    <scope>NUCLEOTIDE SEQUENCE [LARGE SCALE GENOMIC DNA]</scope>
    <source>
        <strain evidence="9">Henan</strain>
    </source>
</reference>
<sequence>METGYITEGSGASKHRRGIALENPTADDTSEWNSRKGLYLKQRGLSMSEDFHVLFQVSGGFYGARPTGSSLQFGLTNRAAAELQRFASGLCNYVQLLIDMDCEMIDLALSEKQVEANRIVSHTPSNEGRYHLYRFCHHTYQQNPPVFFIHSISGYQSSVKSRMLYSSCKSSLISMLENQYGILIGHRLEIDDMKELTTDYLLDILNPKPLEPKKKFDKPQGPTGRRPHSRFVGYAHRNTTEGYSPVSLLTVNRYGPVRMFNPTYLTVQFCFDQVWTNPVSNWTTRLTHTGGEPRFKTAAPSEIHELTAIAP</sequence>
<dbReference type="InterPro" id="IPR002108">
    <property type="entry name" value="ADF-H"/>
</dbReference>
<gene>
    <name evidence="9" type="ORF">CLF_107203</name>
</gene>
<keyword evidence="5" id="KW-0009">Actin-binding</keyword>
<dbReference type="Gene3D" id="3.40.20.10">
    <property type="entry name" value="Severin"/>
    <property type="match status" value="1"/>
</dbReference>
<evidence type="ECO:0000256" key="3">
    <source>
        <dbReference type="ARBA" id="ARBA00022490"/>
    </source>
</evidence>
<dbReference type="GO" id="GO:0016301">
    <property type="term" value="F:kinase activity"/>
    <property type="evidence" value="ECO:0007669"/>
    <property type="project" value="UniProtKB-KW"/>
</dbReference>
<dbReference type="SUPFAM" id="SSF55753">
    <property type="entry name" value="Actin depolymerizing proteins"/>
    <property type="match status" value="1"/>
</dbReference>
<dbReference type="GO" id="GO:0051015">
    <property type="term" value="F:actin filament binding"/>
    <property type="evidence" value="ECO:0007669"/>
    <property type="project" value="TreeGrafter"/>
</dbReference>
<dbReference type="GO" id="GO:0010591">
    <property type="term" value="P:regulation of lamellipodium assembly"/>
    <property type="evidence" value="ECO:0007669"/>
    <property type="project" value="TreeGrafter"/>
</dbReference>
<dbReference type="CDD" id="cd11284">
    <property type="entry name" value="ADF_Twf-C_like"/>
    <property type="match status" value="1"/>
</dbReference>
<dbReference type="PANTHER" id="PTHR13759">
    <property type="entry name" value="TWINFILIN"/>
    <property type="match status" value="1"/>
</dbReference>
<keyword evidence="10" id="KW-1185">Reference proteome</keyword>
<feature type="domain" description="ADF-H" evidence="8">
    <location>
        <begin position="68"/>
        <end position="206"/>
    </location>
</feature>
<dbReference type="GO" id="GO:0030042">
    <property type="term" value="P:actin filament depolymerization"/>
    <property type="evidence" value="ECO:0007669"/>
    <property type="project" value="TreeGrafter"/>
</dbReference>
<evidence type="ECO:0000256" key="7">
    <source>
        <dbReference type="ARBA" id="ARBA00038532"/>
    </source>
</evidence>
<comment type="subcellular location">
    <subcellularLocation>
        <location evidence="1">Cytoplasm</location>
        <location evidence="1">Cytoskeleton</location>
    </subcellularLocation>
</comment>
<evidence type="ECO:0000256" key="6">
    <source>
        <dbReference type="ARBA" id="ARBA00023212"/>
    </source>
</evidence>
<keyword evidence="9" id="KW-0808">Transferase</keyword>
<evidence type="ECO:0000256" key="2">
    <source>
        <dbReference type="ARBA" id="ARBA00009557"/>
    </source>
</evidence>
<dbReference type="InterPro" id="IPR029006">
    <property type="entry name" value="ADF-H/Gelsolin-like_dom_sf"/>
</dbReference>
<dbReference type="GO" id="GO:0030016">
    <property type="term" value="C:myofibril"/>
    <property type="evidence" value="ECO:0007669"/>
    <property type="project" value="TreeGrafter"/>
</dbReference>
<dbReference type="Proteomes" id="UP000008909">
    <property type="component" value="Unassembled WGS sequence"/>
</dbReference>
<dbReference type="PROSITE" id="PS51263">
    <property type="entry name" value="ADF_H"/>
    <property type="match status" value="1"/>
</dbReference>
<comment type="subunit">
    <text evidence="7">Interacts with G-actin; ADP-actin form.</text>
</comment>
<name>G7YGC0_CLOSI</name>
<dbReference type="GO" id="GO:0051016">
    <property type="term" value="P:barbed-end actin filament capping"/>
    <property type="evidence" value="ECO:0007669"/>
    <property type="project" value="TreeGrafter"/>
</dbReference>
<protein>
    <submittedName>
        <fullName evidence="9">PTK9 protein tyrosine kinase 9</fullName>
    </submittedName>
</protein>
<evidence type="ECO:0000256" key="5">
    <source>
        <dbReference type="ARBA" id="ARBA00023203"/>
    </source>
</evidence>
<dbReference type="AlphaFoldDB" id="G7YGC0"/>
<organism evidence="9 10">
    <name type="scientific">Clonorchis sinensis</name>
    <name type="common">Chinese liver fluke</name>
    <dbReference type="NCBI Taxonomy" id="79923"/>
    <lineage>
        <taxon>Eukaryota</taxon>
        <taxon>Metazoa</taxon>
        <taxon>Spiralia</taxon>
        <taxon>Lophotrochozoa</taxon>
        <taxon>Platyhelminthes</taxon>
        <taxon>Trematoda</taxon>
        <taxon>Digenea</taxon>
        <taxon>Opisthorchiida</taxon>
        <taxon>Opisthorchiata</taxon>
        <taxon>Opisthorchiidae</taxon>
        <taxon>Clonorchis</taxon>
    </lineage>
</organism>
<keyword evidence="3" id="KW-0963">Cytoplasm</keyword>
<reference key="2">
    <citation type="submission" date="2011-10" db="EMBL/GenBank/DDBJ databases">
        <title>The genome and transcriptome sequence of Clonorchis sinensis provide insights into the carcinogenic liver fluke.</title>
        <authorList>
            <person name="Wang X."/>
            <person name="Huang Y."/>
            <person name="Chen W."/>
            <person name="Liu H."/>
            <person name="Guo L."/>
            <person name="Chen Y."/>
            <person name="Luo F."/>
            <person name="Zhou W."/>
            <person name="Sun J."/>
            <person name="Mao Q."/>
            <person name="Liang P."/>
            <person name="Zhou C."/>
            <person name="Tian Y."/>
            <person name="Men J."/>
            <person name="Lv X."/>
            <person name="Huang L."/>
            <person name="Zhou J."/>
            <person name="Hu Y."/>
            <person name="Li R."/>
            <person name="Zhang F."/>
            <person name="Lei H."/>
            <person name="Li X."/>
            <person name="Hu X."/>
            <person name="Liang C."/>
            <person name="Xu J."/>
            <person name="Wu Z."/>
            <person name="Yu X."/>
        </authorList>
    </citation>
    <scope>NUCLEOTIDE SEQUENCE</scope>
    <source>
        <strain>Henan</strain>
    </source>
</reference>
<dbReference type="GO" id="GO:0003785">
    <property type="term" value="F:actin monomer binding"/>
    <property type="evidence" value="ECO:0007669"/>
    <property type="project" value="TreeGrafter"/>
</dbReference>
<evidence type="ECO:0000256" key="4">
    <source>
        <dbReference type="ARBA" id="ARBA00022737"/>
    </source>
</evidence>
<dbReference type="FunFam" id="3.40.20.10:FF:000007">
    <property type="entry name" value="Twinfilin-1 isoform 1"/>
    <property type="match status" value="1"/>
</dbReference>
<evidence type="ECO:0000256" key="1">
    <source>
        <dbReference type="ARBA" id="ARBA00004245"/>
    </source>
</evidence>
<dbReference type="Pfam" id="PF00241">
    <property type="entry name" value="Cofilin_ADF"/>
    <property type="match status" value="1"/>
</dbReference>
<proteinExistence type="inferred from homology"/>
<evidence type="ECO:0000313" key="10">
    <source>
        <dbReference type="Proteomes" id="UP000008909"/>
    </source>
</evidence>
<dbReference type="PANTHER" id="PTHR13759:SF1">
    <property type="entry name" value="TWINFILIN"/>
    <property type="match status" value="1"/>
</dbReference>
<dbReference type="EMBL" id="DF143228">
    <property type="protein sequence ID" value="GAA52003.1"/>
    <property type="molecule type" value="Genomic_DNA"/>
</dbReference>
<dbReference type="GO" id="GO:0005884">
    <property type="term" value="C:actin filament"/>
    <property type="evidence" value="ECO:0007669"/>
    <property type="project" value="TreeGrafter"/>
</dbReference>